<gene>
    <name evidence="1" type="ORF">LTR36_000833</name>
</gene>
<name>A0AAV9J3N7_9PEZI</name>
<dbReference type="AlphaFoldDB" id="A0AAV9J3N7"/>
<sequence length="249" mass="28677">MGNAVSRGPCPPVAKEQQQASTNLLDLPAELRNQIYRYVVLTESEIRPKPWPSHLGDLQLQNASSSMQEPALARVNRRLRSESLSIYYGENTFRFDSDRAAEFQRWSRAIGSNVRFLRMVWLDHWVLQTSLVLRQEGWRMQKCHTVVELQLDGSIYWNHDYRLSDLYCGCRATNVLMPFGAGGSRQERRAPREPDNKLVDFVSSLQQTMKRNRARALTEIARYRPSACEGCGRGQILFCSDDVWTFSCP</sequence>
<protein>
    <submittedName>
        <fullName evidence="1">Uncharacterized protein</fullName>
    </submittedName>
</protein>
<keyword evidence="2" id="KW-1185">Reference proteome</keyword>
<comment type="caution">
    <text evidence="1">The sequence shown here is derived from an EMBL/GenBank/DDBJ whole genome shotgun (WGS) entry which is preliminary data.</text>
</comment>
<proteinExistence type="predicted"/>
<dbReference type="InterPro" id="IPR038883">
    <property type="entry name" value="AN11006-like"/>
</dbReference>
<evidence type="ECO:0000313" key="2">
    <source>
        <dbReference type="Proteomes" id="UP001324427"/>
    </source>
</evidence>
<dbReference type="PANTHER" id="PTHR42085:SF2">
    <property type="entry name" value="F-BOX DOMAIN-CONTAINING PROTEIN"/>
    <property type="match status" value="1"/>
</dbReference>
<organism evidence="1 2">
    <name type="scientific">Oleoguttula mirabilis</name>
    <dbReference type="NCBI Taxonomy" id="1507867"/>
    <lineage>
        <taxon>Eukaryota</taxon>
        <taxon>Fungi</taxon>
        <taxon>Dikarya</taxon>
        <taxon>Ascomycota</taxon>
        <taxon>Pezizomycotina</taxon>
        <taxon>Dothideomycetes</taxon>
        <taxon>Dothideomycetidae</taxon>
        <taxon>Mycosphaerellales</taxon>
        <taxon>Teratosphaeriaceae</taxon>
        <taxon>Oleoguttula</taxon>
    </lineage>
</organism>
<dbReference type="Proteomes" id="UP001324427">
    <property type="component" value="Unassembled WGS sequence"/>
</dbReference>
<dbReference type="EMBL" id="JAVFHQ010000104">
    <property type="protein sequence ID" value="KAK4539279.1"/>
    <property type="molecule type" value="Genomic_DNA"/>
</dbReference>
<evidence type="ECO:0000313" key="1">
    <source>
        <dbReference type="EMBL" id="KAK4539279.1"/>
    </source>
</evidence>
<accession>A0AAV9J3N7</accession>
<dbReference type="PANTHER" id="PTHR42085">
    <property type="entry name" value="F-BOX DOMAIN-CONTAINING PROTEIN"/>
    <property type="match status" value="1"/>
</dbReference>
<reference evidence="1 2" key="1">
    <citation type="submission" date="2021-11" db="EMBL/GenBank/DDBJ databases">
        <title>Black yeast isolated from Biological Soil Crust.</title>
        <authorList>
            <person name="Kurbessoian T."/>
        </authorList>
    </citation>
    <scope>NUCLEOTIDE SEQUENCE [LARGE SCALE GENOMIC DNA]</scope>
    <source>
        <strain evidence="1 2">CCFEE 5522</strain>
    </source>
</reference>